<dbReference type="EMBL" id="JARZFX010000003">
    <property type="protein sequence ID" value="MEC5423583.1"/>
    <property type="molecule type" value="Genomic_DNA"/>
</dbReference>
<protein>
    <submittedName>
        <fullName evidence="2">Uncharacterized protein</fullName>
    </submittedName>
</protein>
<dbReference type="Proteomes" id="UP001335737">
    <property type="component" value="Unassembled WGS sequence"/>
</dbReference>
<proteinExistence type="predicted"/>
<gene>
    <name evidence="2" type="ORF">QGM71_08775</name>
</gene>
<feature type="compositionally biased region" description="Basic and acidic residues" evidence="1">
    <location>
        <begin position="61"/>
        <end position="78"/>
    </location>
</feature>
<evidence type="ECO:0000256" key="1">
    <source>
        <dbReference type="SAM" id="MobiDB-lite"/>
    </source>
</evidence>
<evidence type="ECO:0000313" key="2">
    <source>
        <dbReference type="EMBL" id="MEC5423583.1"/>
    </source>
</evidence>
<feature type="region of interest" description="Disordered" evidence="1">
    <location>
        <begin position="27"/>
        <end position="78"/>
    </location>
</feature>
<sequence length="78" mass="9268">MSDEKPKQVIHVKDLVIKADNVHIQETERRRRYDPFLGRPRMRGDDLESASDDLSPDLDATESKDRTDRTDRRPFPWF</sequence>
<name>A0ABU6KE32_9BACI</name>
<comment type="caution">
    <text evidence="2">The sequence shown here is derived from an EMBL/GenBank/DDBJ whole genome shotgun (WGS) entry which is preliminary data.</text>
</comment>
<evidence type="ECO:0000313" key="3">
    <source>
        <dbReference type="Proteomes" id="UP001335737"/>
    </source>
</evidence>
<keyword evidence="3" id="KW-1185">Reference proteome</keyword>
<reference evidence="2 3" key="1">
    <citation type="journal article" date="2024" name="Int. J. Syst. Evol. Microbiol.">
        <title>Virgibacillus tibetensis sp. nov., isolated from salt lake on the Tibetan Plateau of China.</title>
        <authorList>
            <person name="Phurbu D."/>
            <person name="Liu Z.-X."/>
            <person name="Wang R."/>
            <person name="Zheng Y.-Y."/>
            <person name="Liu H.-C."/>
            <person name="Zhou Y.-G."/>
            <person name="Yu Y.-J."/>
            <person name="Li A.-H."/>
        </authorList>
    </citation>
    <scope>NUCLEOTIDE SEQUENCE [LARGE SCALE GENOMIC DNA]</scope>
    <source>
        <strain evidence="2 3">C22-A2</strain>
    </source>
</reference>
<dbReference type="RefSeq" id="WP_327607152.1">
    <property type="nucleotide sequence ID" value="NZ_JARZFX010000003.1"/>
</dbReference>
<organism evidence="2 3">
    <name type="scientific">Virgibacillus tibetensis</name>
    <dbReference type="NCBI Taxonomy" id="3042313"/>
    <lineage>
        <taxon>Bacteria</taxon>
        <taxon>Bacillati</taxon>
        <taxon>Bacillota</taxon>
        <taxon>Bacilli</taxon>
        <taxon>Bacillales</taxon>
        <taxon>Bacillaceae</taxon>
        <taxon>Virgibacillus</taxon>
    </lineage>
</organism>
<feature type="compositionally biased region" description="Acidic residues" evidence="1">
    <location>
        <begin position="47"/>
        <end position="60"/>
    </location>
</feature>
<accession>A0ABU6KE32</accession>